<dbReference type="InterPro" id="IPR011528">
    <property type="entry name" value="NERD"/>
</dbReference>
<reference evidence="2 3" key="1">
    <citation type="submission" date="2018-04" db="EMBL/GenBank/DDBJ databases">
        <title>Genomic Encyclopedia of Archaeal and Bacterial Type Strains, Phase II (KMG-II): from individual species to whole genera.</title>
        <authorList>
            <person name="Goeker M."/>
        </authorList>
    </citation>
    <scope>NUCLEOTIDE SEQUENCE [LARGE SCALE GENOMIC DNA]</scope>
    <source>
        <strain evidence="2 3">DSM 18806</strain>
    </source>
</reference>
<protein>
    <submittedName>
        <fullName evidence="2">Nuclease-like protein</fullName>
    </submittedName>
</protein>
<dbReference type="EMBL" id="QAOM01000012">
    <property type="protein sequence ID" value="PTQ83807.1"/>
    <property type="molecule type" value="Genomic_DNA"/>
</dbReference>
<dbReference type="AlphaFoldDB" id="A0A2T5IJ06"/>
<dbReference type="OrthoDB" id="2136191at2"/>
<proteinExistence type="predicted"/>
<dbReference type="Pfam" id="PF08378">
    <property type="entry name" value="NERD"/>
    <property type="match status" value="1"/>
</dbReference>
<dbReference type="RefSeq" id="WP_108033007.1">
    <property type="nucleotide sequence ID" value="NZ_QAOM01000012.1"/>
</dbReference>
<organism evidence="2 3">
    <name type="scientific">Trichococcus patagoniensis</name>
    <dbReference type="NCBI Taxonomy" id="382641"/>
    <lineage>
        <taxon>Bacteria</taxon>
        <taxon>Bacillati</taxon>
        <taxon>Bacillota</taxon>
        <taxon>Bacilli</taxon>
        <taxon>Lactobacillales</taxon>
        <taxon>Carnobacteriaceae</taxon>
        <taxon>Trichococcus</taxon>
    </lineage>
</organism>
<evidence type="ECO:0000259" key="1">
    <source>
        <dbReference type="PROSITE" id="PS50965"/>
    </source>
</evidence>
<keyword evidence="3" id="KW-1185">Reference proteome</keyword>
<gene>
    <name evidence="2" type="ORF">C8U37_11276</name>
</gene>
<evidence type="ECO:0000313" key="3">
    <source>
        <dbReference type="Proteomes" id="UP000244161"/>
    </source>
</evidence>
<dbReference type="Proteomes" id="UP000244161">
    <property type="component" value="Unassembled WGS sequence"/>
</dbReference>
<comment type="caution">
    <text evidence="2">The sequence shown here is derived from an EMBL/GenBank/DDBJ whole genome shotgun (WGS) entry which is preliminary data.</text>
</comment>
<evidence type="ECO:0000313" key="2">
    <source>
        <dbReference type="EMBL" id="PTQ83807.1"/>
    </source>
</evidence>
<sequence>MFVLKALWKPPRILNIENTTGGISIAYKERTKPRHLRILEILNARMKLEIGDYYYYLNLKKGFNGECRFDEYTEQFEKYCLILNDLQLEIKRAPFQVDALLICFDRILLYEIKNYEGVHIWGKEKFTKPSGAALENPSMQLSKTKVRLELLLQSLGYQMQVEAYVVFINPEFTLLGAPTDGNFILPTEIPGHFRTLQMTEPTNEQQRKLAKQLTDLHDPNYPTKLSAYNYGQLEKGMSCVSCGTLAKTIKGHHQICDKCGNKTSVRKAIINSIEEFRFLFPEEKITSKRITEWCGLADPDRVYRVLKEYYQPMGSDNGRYYI</sequence>
<feature type="domain" description="NERD" evidence="1">
    <location>
        <begin position="61"/>
        <end position="174"/>
    </location>
</feature>
<dbReference type="PROSITE" id="PS50965">
    <property type="entry name" value="NERD"/>
    <property type="match status" value="1"/>
</dbReference>
<accession>A0A2T5IJ06</accession>
<name>A0A2T5IJ06_9LACT</name>